<dbReference type="RefSeq" id="WP_163756792.1">
    <property type="nucleotide sequence ID" value="NZ_BLKW01000002.1"/>
</dbReference>
<dbReference type="SUPFAM" id="SSF54427">
    <property type="entry name" value="NTF2-like"/>
    <property type="match status" value="1"/>
</dbReference>
<dbReference type="CDD" id="cd00531">
    <property type="entry name" value="NTF2_like"/>
    <property type="match status" value="1"/>
</dbReference>
<dbReference type="Proteomes" id="UP000465361">
    <property type="component" value="Unassembled WGS sequence"/>
</dbReference>
<reference evidence="2 3" key="1">
    <citation type="journal article" date="2019" name="Emerg. Microbes Infect.">
        <title>Comprehensive subspecies identification of 175 nontuberculous mycobacteria species based on 7547 genomic profiles.</title>
        <authorList>
            <person name="Matsumoto Y."/>
            <person name="Kinjo T."/>
            <person name="Motooka D."/>
            <person name="Nabeya D."/>
            <person name="Jung N."/>
            <person name="Uechi K."/>
            <person name="Horii T."/>
            <person name="Iida T."/>
            <person name="Fujita J."/>
            <person name="Nakamura S."/>
        </authorList>
    </citation>
    <scope>NUCLEOTIDE SEQUENCE [LARGE SCALE GENOMIC DNA]</scope>
    <source>
        <strain evidence="2 3">JCM 17322</strain>
    </source>
</reference>
<sequence>MEQAAALLEIDAIKQLKARYCRYLDTKDWEAWRRLFTDDFVSDTAQAGGPVIIGADEFVAFIRTTLGKPSRPTVHQVHAPEITLTSTTTATGVWALNDVVRLAPGLNLNGYGHYHETYEKVDGQWRIKTSTLTRLREDLFTPFFSLRISGRLRAAGARLMNRRFR</sequence>
<organism evidence="2 3">
    <name type="scientific">Mycobacterium botniense</name>
    <dbReference type="NCBI Taxonomy" id="84962"/>
    <lineage>
        <taxon>Bacteria</taxon>
        <taxon>Bacillati</taxon>
        <taxon>Actinomycetota</taxon>
        <taxon>Actinomycetes</taxon>
        <taxon>Mycobacteriales</taxon>
        <taxon>Mycobacteriaceae</taxon>
        <taxon>Mycobacterium</taxon>
    </lineage>
</organism>
<comment type="caution">
    <text evidence="2">The sequence shown here is derived from an EMBL/GenBank/DDBJ whole genome shotgun (WGS) entry which is preliminary data.</text>
</comment>
<keyword evidence="3" id="KW-1185">Reference proteome</keyword>
<evidence type="ECO:0000259" key="1">
    <source>
        <dbReference type="Pfam" id="PF13577"/>
    </source>
</evidence>
<proteinExistence type="predicted"/>
<dbReference type="InterPro" id="IPR037401">
    <property type="entry name" value="SnoaL-like"/>
</dbReference>
<protein>
    <submittedName>
        <fullName evidence="2">Bile-acid 7-alpha-dehydratase</fullName>
    </submittedName>
</protein>
<dbReference type="Pfam" id="PF13577">
    <property type="entry name" value="SnoaL_4"/>
    <property type="match status" value="1"/>
</dbReference>
<evidence type="ECO:0000313" key="2">
    <source>
        <dbReference type="EMBL" id="GFG74051.1"/>
    </source>
</evidence>
<accession>A0A7I9XW84</accession>
<feature type="domain" description="SnoaL-like" evidence="1">
    <location>
        <begin position="6"/>
        <end position="129"/>
    </location>
</feature>
<dbReference type="InterPro" id="IPR032710">
    <property type="entry name" value="NTF2-like_dom_sf"/>
</dbReference>
<gene>
    <name evidence="2" type="ORF">MBOT_14160</name>
</gene>
<dbReference type="AlphaFoldDB" id="A0A7I9XW84"/>
<evidence type="ECO:0000313" key="3">
    <source>
        <dbReference type="Proteomes" id="UP000465361"/>
    </source>
</evidence>
<dbReference type="EMBL" id="BLKW01000002">
    <property type="protein sequence ID" value="GFG74051.1"/>
    <property type="molecule type" value="Genomic_DNA"/>
</dbReference>
<dbReference type="Gene3D" id="3.10.450.50">
    <property type="match status" value="1"/>
</dbReference>
<name>A0A7I9XW84_9MYCO</name>